<proteinExistence type="predicted"/>
<protein>
    <submittedName>
        <fullName evidence="1">PD-(D/E)XK motif protein</fullName>
    </submittedName>
</protein>
<dbReference type="InterPro" id="IPR025534">
    <property type="entry name" value="DUF4420"/>
</dbReference>
<organism evidence="1 2">
    <name type="scientific">Amycolatopsis heterodermiae</name>
    <dbReference type="NCBI Taxonomy" id="3110235"/>
    <lineage>
        <taxon>Bacteria</taxon>
        <taxon>Bacillati</taxon>
        <taxon>Actinomycetota</taxon>
        <taxon>Actinomycetes</taxon>
        <taxon>Pseudonocardiales</taxon>
        <taxon>Pseudonocardiaceae</taxon>
        <taxon>Amycolatopsis</taxon>
    </lineage>
</organism>
<keyword evidence="2" id="KW-1185">Reference proteome</keyword>
<sequence length="332" mass="36206">MTELRDVVVDRWRVLEAAARSSSSTIVTSPVPVDTSQGPVLLGIDTSGHSHLLVPLAARQTVEPDLTGRAVHLVMKPLEDSVQYRHYADLVLLDPSLHDVFTSLCEDVLKAVATHPDKAVRALRRVLDEWRQLLSGAQGPLNAQALAGLFGELSVLRRLLQQDSGLAESWHGPGGTAKDFHLAGNAIEVKTTTAPEGRTIRVHGVDQLEPPASGDLGLVWFRLRRAASGTSVPDLIEDVLALADNPSPIRRGLAELGYRERDVDRYSSIRYEIIERRCYRVDNGFPRIVPASLIGDALEPGIDDLVYSVDLDSPKALEHEVADFVIFVSGAS</sequence>
<evidence type="ECO:0000313" key="1">
    <source>
        <dbReference type="EMBL" id="MEA5361979.1"/>
    </source>
</evidence>
<gene>
    <name evidence="1" type="ORF">VA596_20750</name>
</gene>
<accession>A0ABU5R839</accession>
<dbReference type="Pfam" id="PF14390">
    <property type="entry name" value="DUF4420"/>
    <property type="match status" value="1"/>
</dbReference>
<evidence type="ECO:0000313" key="2">
    <source>
        <dbReference type="Proteomes" id="UP001304298"/>
    </source>
</evidence>
<dbReference type="RefSeq" id="WP_323329472.1">
    <property type="nucleotide sequence ID" value="NZ_JAYFSI010000004.1"/>
</dbReference>
<dbReference type="Proteomes" id="UP001304298">
    <property type="component" value="Unassembled WGS sequence"/>
</dbReference>
<name>A0ABU5R839_9PSEU</name>
<reference evidence="1 2" key="1">
    <citation type="submission" date="2023-12" db="EMBL/GenBank/DDBJ databases">
        <title>Amycolatopsis sp. V23-08.</title>
        <authorList>
            <person name="Somphong A."/>
        </authorList>
    </citation>
    <scope>NUCLEOTIDE SEQUENCE [LARGE SCALE GENOMIC DNA]</scope>
    <source>
        <strain evidence="1 2">V23-08</strain>
    </source>
</reference>
<dbReference type="EMBL" id="JAYFSI010000004">
    <property type="protein sequence ID" value="MEA5361979.1"/>
    <property type="molecule type" value="Genomic_DNA"/>
</dbReference>
<comment type="caution">
    <text evidence="1">The sequence shown here is derived from an EMBL/GenBank/DDBJ whole genome shotgun (WGS) entry which is preliminary data.</text>
</comment>